<dbReference type="InterPro" id="IPR037225">
    <property type="entry name" value="Nuo51_FMN-bd_sf"/>
</dbReference>
<keyword evidence="3" id="KW-0479">Metal-binding</keyword>
<evidence type="ECO:0000256" key="5">
    <source>
        <dbReference type="ARBA" id="ARBA00023014"/>
    </source>
</evidence>
<dbReference type="SMART" id="SM00928">
    <property type="entry name" value="NADH_4Fe-4S"/>
    <property type="match status" value="1"/>
</dbReference>
<dbReference type="Gene3D" id="3.40.50.11540">
    <property type="entry name" value="NADH-ubiquinone oxidoreductase 51kDa subunit"/>
    <property type="match status" value="1"/>
</dbReference>
<accession>A0ABT2N3P2</accession>
<dbReference type="Gene3D" id="6.10.250.1450">
    <property type="match status" value="1"/>
</dbReference>
<evidence type="ECO:0000259" key="6">
    <source>
        <dbReference type="SMART" id="SM00928"/>
    </source>
</evidence>
<evidence type="ECO:0000256" key="4">
    <source>
        <dbReference type="ARBA" id="ARBA00023004"/>
    </source>
</evidence>
<evidence type="ECO:0000256" key="1">
    <source>
        <dbReference type="ARBA" id="ARBA00007523"/>
    </source>
</evidence>
<dbReference type="Pfam" id="PF01257">
    <property type="entry name" value="2Fe-2S_thioredx"/>
    <property type="match status" value="1"/>
</dbReference>
<sequence length="544" mass="58785">MDLAELREIGEKERTAQKPIRVHCCTSTGCQAANSLGVKKNLEQTCKDKKMGDRVQVVGVGCMGFCGRGPLVQIEAQNKLYEEVTPSDAASIIEAIDGGTASATEGDPEHPFFARQMRIVRETSGKIDPERIEEYIAVGGYEPLYKAIHELTPAETIDEVSKSGLRGRGGGGYPTGLKWATVAKMPGQQKYVICNADEGDPGAFMDRSVLESDPHRVLEGMAIAAYAIGASEGYIYVRAEYPLAIERLQKAIKQAKKYGILGSQIFDSPFDFKIEIRIGAGAFVCGEETALIQSIEGGRGNPRPRPPYPAQEGLWKSPTLINNVETFANIPAIIREGGEWYAGIGTEKSKGTKVFALTGQIRNNGLIEVPMGITLREIVEEMGGGVPNGKVKAVQTGGPSGGCIPESMLDTSVDYDSLVKIGSMMGSGGMVVMDEKTSMVEVARFYMEFCRGESCGKCIPCRAGTVQMYQMLTKILNKEATLQDIHNLEQLCDMVKNTSLCGLGMTAPNPVMSTLRYFKEEYLALLKDSPNGKVPVGTAASVTR</sequence>
<organism evidence="7 8">
    <name type="scientific">Laspinema olomoucense D3b</name>
    <dbReference type="NCBI Taxonomy" id="2953688"/>
    <lineage>
        <taxon>Bacteria</taxon>
        <taxon>Bacillati</taxon>
        <taxon>Cyanobacteriota</taxon>
        <taxon>Cyanophyceae</taxon>
        <taxon>Oscillatoriophycideae</taxon>
        <taxon>Oscillatoriales</taxon>
        <taxon>Laspinemataceae</taxon>
        <taxon>Laspinema</taxon>
        <taxon>Laspinema olomoucense</taxon>
    </lineage>
</organism>
<dbReference type="Pfam" id="PF10589">
    <property type="entry name" value="NADH_4Fe-4S"/>
    <property type="match status" value="1"/>
</dbReference>
<dbReference type="InterPro" id="IPR011538">
    <property type="entry name" value="Nuo51_FMN-bd"/>
</dbReference>
<comment type="caution">
    <text evidence="7">The sequence shown here is derived from an EMBL/GenBank/DDBJ whole genome shotgun (WGS) entry which is preliminary data.</text>
</comment>
<dbReference type="Gene3D" id="3.40.30.10">
    <property type="entry name" value="Glutaredoxin"/>
    <property type="match status" value="1"/>
</dbReference>
<dbReference type="CDD" id="cd02980">
    <property type="entry name" value="TRX_Fd_family"/>
    <property type="match status" value="1"/>
</dbReference>
<feature type="domain" description="NADH-ubiquinone oxidoreductase 51kDa subunit iron-sulphur binding" evidence="6">
    <location>
        <begin position="440"/>
        <end position="485"/>
    </location>
</feature>
<dbReference type="PANTHER" id="PTHR43578">
    <property type="entry name" value="NADH-QUINONE OXIDOREDUCTASE SUBUNIT F"/>
    <property type="match status" value="1"/>
</dbReference>
<dbReference type="InterPro" id="IPR001949">
    <property type="entry name" value="NADH-UbQ_OxRdtase_51kDa_CS"/>
</dbReference>
<evidence type="ECO:0000256" key="2">
    <source>
        <dbReference type="ARBA" id="ARBA00022485"/>
    </source>
</evidence>
<gene>
    <name evidence="7" type="ORF">NG792_06280</name>
</gene>
<dbReference type="Gene3D" id="1.20.1440.230">
    <property type="entry name" value="NADH-ubiquinone oxidoreductase 51kDa subunit, iron-sulphur binding domain"/>
    <property type="match status" value="1"/>
</dbReference>
<dbReference type="PANTHER" id="PTHR43578:SF3">
    <property type="entry name" value="NADH-QUINONE OXIDOREDUCTASE SUBUNIT F"/>
    <property type="match status" value="1"/>
</dbReference>
<evidence type="ECO:0000313" key="8">
    <source>
        <dbReference type="Proteomes" id="UP001525961"/>
    </source>
</evidence>
<dbReference type="SUPFAM" id="SSF52833">
    <property type="entry name" value="Thioredoxin-like"/>
    <property type="match status" value="1"/>
</dbReference>
<evidence type="ECO:0000256" key="3">
    <source>
        <dbReference type="ARBA" id="ARBA00022723"/>
    </source>
</evidence>
<dbReference type="RefSeq" id="WP_261234884.1">
    <property type="nucleotide sequence ID" value="NZ_JAMXFA010000006.1"/>
</dbReference>
<comment type="similarity">
    <text evidence="1">Belongs to the complex I 51 kDa subunit family.</text>
</comment>
<dbReference type="PROSITE" id="PS00645">
    <property type="entry name" value="COMPLEX1_51K_2"/>
    <property type="match status" value="1"/>
</dbReference>
<proteinExistence type="inferred from homology"/>
<keyword evidence="5" id="KW-0411">Iron-sulfur</keyword>
<keyword evidence="2" id="KW-0004">4Fe-4S</keyword>
<reference evidence="7 8" key="1">
    <citation type="journal article" date="2022" name="Front. Microbiol.">
        <title>High genomic differentiation and limited gene flow indicate recent cryptic speciation within the genus Laspinema (cyanobacteria).</title>
        <authorList>
            <person name="Stanojkovic A."/>
            <person name="Skoupy S."/>
            <person name="Skaloud P."/>
            <person name="Dvorak P."/>
        </authorList>
    </citation>
    <scope>NUCLEOTIDE SEQUENCE [LARGE SCALE GENOMIC DNA]</scope>
    <source>
        <strain evidence="7 8">D3b</strain>
    </source>
</reference>
<dbReference type="InterPro" id="IPR036249">
    <property type="entry name" value="Thioredoxin-like_sf"/>
</dbReference>
<dbReference type="Gene3D" id="3.10.20.600">
    <property type="match status" value="1"/>
</dbReference>
<dbReference type="SUPFAM" id="SSF142019">
    <property type="entry name" value="Nqo1 FMN-binding domain-like"/>
    <property type="match status" value="1"/>
</dbReference>
<protein>
    <submittedName>
        <fullName evidence="7">NAD(P)H-dependent oxidoreductase subunit E</fullName>
    </submittedName>
</protein>
<dbReference type="SUPFAM" id="SSF142984">
    <property type="entry name" value="Nqo1 middle domain-like"/>
    <property type="match status" value="1"/>
</dbReference>
<evidence type="ECO:0000313" key="7">
    <source>
        <dbReference type="EMBL" id="MCT7977306.1"/>
    </source>
</evidence>
<dbReference type="Proteomes" id="UP001525961">
    <property type="component" value="Unassembled WGS sequence"/>
</dbReference>
<dbReference type="EMBL" id="JAMXFA010000006">
    <property type="protein sequence ID" value="MCT7977306.1"/>
    <property type="molecule type" value="Genomic_DNA"/>
</dbReference>
<dbReference type="InterPro" id="IPR037207">
    <property type="entry name" value="Nuop51_4Fe4S-bd_sf"/>
</dbReference>
<dbReference type="SUPFAM" id="SSF140490">
    <property type="entry name" value="Nqo1C-terminal domain-like"/>
    <property type="match status" value="1"/>
</dbReference>
<keyword evidence="4" id="KW-0408">Iron</keyword>
<name>A0ABT2N3P2_9CYAN</name>
<dbReference type="InterPro" id="IPR019575">
    <property type="entry name" value="Nuop51_4Fe4S-bd"/>
</dbReference>
<dbReference type="Pfam" id="PF01512">
    <property type="entry name" value="Complex1_51K"/>
    <property type="match status" value="1"/>
</dbReference>
<keyword evidence="8" id="KW-1185">Reference proteome</keyword>